<dbReference type="RefSeq" id="WP_078714371.1">
    <property type="nucleotide sequence ID" value="NZ_FUYG01000005.1"/>
</dbReference>
<dbReference type="Proteomes" id="UP000189735">
    <property type="component" value="Unassembled WGS sequence"/>
</dbReference>
<protein>
    <submittedName>
        <fullName evidence="2">Uncharacterized protein</fullName>
    </submittedName>
</protein>
<organism evidence="2 3">
    <name type="scientific">Agreia bicolorata</name>
    <dbReference type="NCBI Taxonomy" id="110935"/>
    <lineage>
        <taxon>Bacteria</taxon>
        <taxon>Bacillati</taxon>
        <taxon>Actinomycetota</taxon>
        <taxon>Actinomycetes</taxon>
        <taxon>Micrococcales</taxon>
        <taxon>Microbacteriaceae</taxon>
        <taxon>Agreia</taxon>
    </lineage>
</organism>
<sequence length="255" mass="27404">MPPTPTPTSTIVAVLQGTNELAPATLIISIVAVLVSALAATLTFLNFRFSGPIVRVEAAVWIDLDYTVIMATTANAGEGALESTPGEDIAATPISDFFSPKETAVYLKGARKIRAWNPPTDHTSFDMFVQVRARNRGRATTKLDSFVVEVGDSRTSAMLKGHRSGTKWDFPAPLEAQGTEVAYMPIASFLGVVDRSTKRDSLRVSVWLSSGTKKRSRKVSVQSILDINDALTRNQKAAFQAVVQPMAPPPGDGQS</sequence>
<reference evidence="3" key="1">
    <citation type="submission" date="2017-02" db="EMBL/GenBank/DDBJ databases">
        <authorList>
            <person name="Varghese N."/>
            <person name="Submissions S."/>
        </authorList>
    </citation>
    <scope>NUCLEOTIDE SEQUENCE [LARGE SCALE GENOMIC DNA]</scope>
    <source>
        <strain evidence="3">VKM Ac-2052</strain>
    </source>
</reference>
<dbReference type="EMBL" id="FUYG01000005">
    <property type="protein sequence ID" value="SKA95941.1"/>
    <property type="molecule type" value="Genomic_DNA"/>
</dbReference>
<proteinExistence type="predicted"/>
<keyword evidence="1" id="KW-0812">Transmembrane</keyword>
<keyword evidence="1" id="KW-1133">Transmembrane helix</keyword>
<accession>A0A1T4Y3Q3</accession>
<evidence type="ECO:0000313" key="3">
    <source>
        <dbReference type="Proteomes" id="UP000189735"/>
    </source>
</evidence>
<evidence type="ECO:0000256" key="1">
    <source>
        <dbReference type="SAM" id="Phobius"/>
    </source>
</evidence>
<keyword evidence="1" id="KW-0472">Membrane</keyword>
<gene>
    <name evidence="2" type="ORF">SAMN06295879_2127</name>
</gene>
<dbReference type="AlphaFoldDB" id="A0A1T4Y3Q3"/>
<feature type="transmembrane region" description="Helical" evidence="1">
    <location>
        <begin position="24"/>
        <end position="45"/>
    </location>
</feature>
<evidence type="ECO:0000313" key="2">
    <source>
        <dbReference type="EMBL" id="SKA95941.1"/>
    </source>
</evidence>
<name>A0A1T4Y3Q3_9MICO</name>